<dbReference type="Pfam" id="PF00171">
    <property type="entry name" value="Aldedh"/>
    <property type="match status" value="1"/>
</dbReference>
<keyword evidence="2 4" id="KW-0560">Oxidoreductase</keyword>
<dbReference type="FunFam" id="3.40.309.10:FF:000012">
    <property type="entry name" value="Betaine aldehyde dehydrogenase"/>
    <property type="match status" value="1"/>
</dbReference>
<proteinExistence type="inferred from homology"/>
<dbReference type="InterPro" id="IPR016162">
    <property type="entry name" value="Ald_DH_N"/>
</dbReference>
<feature type="active site" evidence="3">
    <location>
        <position position="278"/>
    </location>
</feature>
<dbReference type="GO" id="GO:0046394">
    <property type="term" value="P:carboxylic acid biosynthetic process"/>
    <property type="evidence" value="ECO:0007669"/>
    <property type="project" value="UniProtKB-ARBA"/>
</dbReference>
<dbReference type="FunFam" id="3.40.605.10:FF:000026">
    <property type="entry name" value="Aldehyde dehydrogenase, putative"/>
    <property type="match status" value="1"/>
</dbReference>
<dbReference type="Proteomes" id="UP000031516">
    <property type="component" value="Unassembled WGS sequence"/>
</dbReference>
<dbReference type="SUPFAM" id="SSF53720">
    <property type="entry name" value="ALDH-like"/>
    <property type="match status" value="1"/>
</dbReference>
<name>A0A0A8L7U3_9SACH</name>
<dbReference type="InterPro" id="IPR029510">
    <property type="entry name" value="Ald_DH_CS_GLU"/>
</dbReference>
<dbReference type="PROSITE" id="PS00687">
    <property type="entry name" value="ALDEHYDE_DEHYDR_GLU"/>
    <property type="match status" value="1"/>
</dbReference>
<evidence type="ECO:0000313" key="6">
    <source>
        <dbReference type="EMBL" id="CDO95131.1"/>
    </source>
</evidence>
<dbReference type="InterPro" id="IPR016161">
    <property type="entry name" value="Ald_DH/histidinol_DH"/>
</dbReference>
<dbReference type="CDD" id="cd07091">
    <property type="entry name" value="ALDH_F1-2_Ald2-like"/>
    <property type="match status" value="1"/>
</dbReference>
<dbReference type="OrthoDB" id="310895at2759"/>
<dbReference type="AlphaFoldDB" id="A0A0A8L7U3"/>
<evidence type="ECO:0000313" key="7">
    <source>
        <dbReference type="Proteomes" id="UP000031516"/>
    </source>
</evidence>
<dbReference type="InterPro" id="IPR015590">
    <property type="entry name" value="Aldehyde_DH_dom"/>
</dbReference>
<sequence>MSSTIAEKLNVKIVEQDSVSITLPNGLTYQQPTGLFINNQFIRAQDGKTLKVENPSTEEIIVEVQSATAQDVEYAVEAAEAAFNSDWSTMDPRKRGALLFKLADLIESKKELMASIESADNGKTLALARGDVGLVIDYIRSAAGYADKLGGRTIDTGDGYANFTYKEPLGVCGQIIPWNFPLMMLSWKIAPALIAGNTVILKPASPTPLNALFFASLVKEAGIPAGVVNIVPGPGRSVGDTITNHPKIRKVAFTGSTDIGRDVAIKAAQSNLKKVTLELGGKSAHLVFADANIKKTIPNLVAGIFKNAGQICSSGSRIYVQDTIYDELLTEFKTYLEKEITVGSPFDESNYQAAINNKAQFETILNYIDIGKKEGASLLTGGERVGNKGYFIRPTVFYDVKEDMRIVKEEIFGPVVTVSKFSTIDEAVALANDSEFGLGAGIETENISVALKVAKRLKAGTVWINTYNDFDASVPFGGYKQSGYGREMGEEAFESYTQVKAVRIKLD</sequence>
<keyword evidence="7" id="KW-1185">Reference proteome</keyword>
<feature type="domain" description="Aldehyde dehydrogenase" evidence="5">
    <location>
        <begin position="43"/>
        <end position="502"/>
    </location>
</feature>
<evidence type="ECO:0000259" key="5">
    <source>
        <dbReference type="Pfam" id="PF00171"/>
    </source>
</evidence>
<dbReference type="PANTHER" id="PTHR11699">
    <property type="entry name" value="ALDEHYDE DEHYDROGENASE-RELATED"/>
    <property type="match status" value="1"/>
</dbReference>
<organism evidence="6 7">
    <name type="scientific">Kluyveromyces dobzhanskii CBS 2104</name>
    <dbReference type="NCBI Taxonomy" id="1427455"/>
    <lineage>
        <taxon>Eukaryota</taxon>
        <taxon>Fungi</taxon>
        <taxon>Dikarya</taxon>
        <taxon>Ascomycota</taxon>
        <taxon>Saccharomycotina</taxon>
        <taxon>Saccharomycetes</taxon>
        <taxon>Saccharomycetales</taxon>
        <taxon>Saccharomycetaceae</taxon>
        <taxon>Kluyveromyces</taxon>
    </lineage>
</organism>
<dbReference type="Gene3D" id="3.40.309.10">
    <property type="entry name" value="Aldehyde Dehydrogenase, Chain A, domain 2"/>
    <property type="match status" value="1"/>
</dbReference>
<accession>A0A0A8L7U3</accession>
<evidence type="ECO:0000256" key="4">
    <source>
        <dbReference type="RuleBase" id="RU003345"/>
    </source>
</evidence>
<comment type="caution">
    <text evidence="6">The sequence shown here is derived from an EMBL/GenBank/DDBJ whole genome shotgun (WGS) entry which is preliminary data.</text>
</comment>
<evidence type="ECO:0000256" key="3">
    <source>
        <dbReference type="PROSITE-ProRule" id="PRU10007"/>
    </source>
</evidence>
<dbReference type="FunFam" id="3.40.605.10:FF:000001">
    <property type="entry name" value="Aldehyde dehydrogenase 1"/>
    <property type="match status" value="1"/>
</dbReference>
<dbReference type="EMBL" id="CCBQ010000043">
    <property type="protein sequence ID" value="CDO95131.1"/>
    <property type="molecule type" value="Genomic_DNA"/>
</dbReference>
<reference evidence="6 7" key="1">
    <citation type="submission" date="2014-03" db="EMBL/GenBank/DDBJ databases">
        <title>The genome of Kluyveromyces dobzhanskii.</title>
        <authorList>
            <person name="Nystedt B."/>
            <person name="Astrom S."/>
        </authorList>
    </citation>
    <scope>NUCLEOTIDE SEQUENCE [LARGE SCALE GENOMIC DNA]</scope>
    <source>
        <strain evidence="6 7">CBS 2104</strain>
    </source>
</reference>
<evidence type="ECO:0000256" key="2">
    <source>
        <dbReference type="ARBA" id="ARBA00023002"/>
    </source>
</evidence>
<dbReference type="GO" id="GO:0004030">
    <property type="term" value="F:aldehyde dehydrogenase [NAD(P)+] activity"/>
    <property type="evidence" value="ECO:0007669"/>
    <property type="project" value="UniProtKB-ARBA"/>
</dbReference>
<evidence type="ECO:0000256" key="1">
    <source>
        <dbReference type="ARBA" id="ARBA00009986"/>
    </source>
</evidence>
<gene>
    <name evidence="6" type="ORF">KLDO_g3378</name>
</gene>
<dbReference type="InterPro" id="IPR016163">
    <property type="entry name" value="Ald_DH_C"/>
</dbReference>
<dbReference type="Gene3D" id="3.40.605.10">
    <property type="entry name" value="Aldehyde Dehydrogenase, Chain A, domain 1"/>
    <property type="match status" value="1"/>
</dbReference>
<protein>
    <submittedName>
        <fullName evidence="6">WGS project CCBQ000000000 data, contig 00006</fullName>
    </submittedName>
</protein>
<comment type="similarity">
    <text evidence="1 4">Belongs to the aldehyde dehydrogenase family.</text>
</comment>